<accession>A0A2T1DNE9</accession>
<reference evidence="2 3" key="1">
    <citation type="submission" date="2018-02" db="EMBL/GenBank/DDBJ databases">
        <authorList>
            <person name="Cohen D.B."/>
            <person name="Kent A.D."/>
        </authorList>
    </citation>
    <scope>NUCLEOTIDE SEQUENCE [LARGE SCALE GENOMIC DNA]</scope>
    <source>
        <strain evidence="2 3">ULC007</strain>
    </source>
</reference>
<reference evidence="2 3" key="2">
    <citation type="submission" date="2018-03" db="EMBL/GenBank/DDBJ databases">
        <title>The ancient ancestry and fast evolution of plastids.</title>
        <authorList>
            <person name="Moore K.R."/>
            <person name="Magnabosco C."/>
            <person name="Momper L."/>
            <person name="Gold D.A."/>
            <person name="Bosak T."/>
            <person name="Fournier G.P."/>
        </authorList>
    </citation>
    <scope>NUCLEOTIDE SEQUENCE [LARGE SCALE GENOMIC DNA]</scope>
    <source>
        <strain evidence="2 3">ULC007</strain>
    </source>
</reference>
<dbReference type="CDD" id="cd02440">
    <property type="entry name" value="AdoMet_MTases"/>
    <property type="match status" value="1"/>
</dbReference>
<evidence type="ECO:0000313" key="2">
    <source>
        <dbReference type="EMBL" id="PSB22027.1"/>
    </source>
</evidence>
<dbReference type="GO" id="GO:0032259">
    <property type="term" value="P:methylation"/>
    <property type="evidence" value="ECO:0007669"/>
    <property type="project" value="UniProtKB-KW"/>
</dbReference>
<proteinExistence type="predicted"/>
<dbReference type="Gene3D" id="3.40.50.150">
    <property type="entry name" value="Vaccinia Virus protein VP39"/>
    <property type="match status" value="1"/>
</dbReference>
<name>A0A2T1DNE9_9CYAN</name>
<evidence type="ECO:0000313" key="3">
    <source>
        <dbReference type="Proteomes" id="UP000238634"/>
    </source>
</evidence>
<keyword evidence="3" id="KW-1185">Reference proteome</keyword>
<organism evidence="2 3">
    <name type="scientific">Phormidesmis priestleyi ULC007</name>
    <dbReference type="NCBI Taxonomy" id="1920490"/>
    <lineage>
        <taxon>Bacteria</taxon>
        <taxon>Bacillati</taxon>
        <taxon>Cyanobacteriota</taxon>
        <taxon>Cyanophyceae</taxon>
        <taxon>Leptolyngbyales</taxon>
        <taxon>Leptolyngbyaceae</taxon>
        <taxon>Phormidesmis</taxon>
    </lineage>
</organism>
<comment type="caution">
    <text evidence="2">The sequence shown here is derived from an EMBL/GenBank/DDBJ whole genome shotgun (WGS) entry which is preliminary data.</text>
</comment>
<sequence length="225" mass="26162">MKSVVKLIPIPIRDRYRLQWHDFKLKLLIDSEKFKRQFFRPAFPNVQDGSINLHLGCGSVDHPDFINVDGLPAPHIHYVRAINDLSPFKTESVDLIYASHCLEHFSHLHVPQVLDEWFRVLKKKGVLRLSVPNFDLLLKIYQENSCDIDTILTPLMGGQDYQYNFHMIAFNKKKLETLLINAGFREVREWLPGSSEFTTFDDYSIGKVYVNHTDYSVSLNIEAVK</sequence>
<keyword evidence="2" id="KW-0489">Methyltransferase</keyword>
<dbReference type="Proteomes" id="UP000238634">
    <property type="component" value="Unassembled WGS sequence"/>
</dbReference>
<dbReference type="SUPFAM" id="SSF53335">
    <property type="entry name" value="S-adenosyl-L-methionine-dependent methyltransferases"/>
    <property type="match status" value="1"/>
</dbReference>
<dbReference type="InterPro" id="IPR013216">
    <property type="entry name" value="Methyltransf_11"/>
</dbReference>
<dbReference type="Pfam" id="PF08241">
    <property type="entry name" value="Methyltransf_11"/>
    <property type="match status" value="1"/>
</dbReference>
<dbReference type="InterPro" id="IPR029063">
    <property type="entry name" value="SAM-dependent_MTases_sf"/>
</dbReference>
<dbReference type="RefSeq" id="WP_073069049.1">
    <property type="nucleotide sequence ID" value="NZ_MPPI01000001.1"/>
</dbReference>
<dbReference type="GO" id="GO:0008757">
    <property type="term" value="F:S-adenosylmethionine-dependent methyltransferase activity"/>
    <property type="evidence" value="ECO:0007669"/>
    <property type="project" value="InterPro"/>
</dbReference>
<keyword evidence="2" id="KW-0808">Transferase</keyword>
<feature type="domain" description="Methyltransferase type 11" evidence="1">
    <location>
        <begin position="81"/>
        <end position="127"/>
    </location>
</feature>
<gene>
    <name evidence="2" type="ORF">C7B65_01015</name>
</gene>
<dbReference type="OrthoDB" id="561763at2"/>
<dbReference type="AlphaFoldDB" id="A0A2T1DNE9"/>
<protein>
    <submittedName>
        <fullName evidence="2">Methyltransferase domain-containing protein</fullName>
    </submittedName>
</protein>
<evidence type="ECO:0000259" key="1">
    <source>
        <dbReference type="Pfam" id="PF08241"/>
    </source>
</evidence>
<dbReference type="EMBL" id="PVWG01000001">
    <property type="protein sequence ID" value="PSB22027.1"/>
    <property type="molecule type" value="Genomic_DNA"/>
</dbReference>
<dbReference type="STRING" id="1920490.GCA_001895925_00752"/>